<dbReference type="GO" id="GO:0043137">
    <property type="term" value="P:DNA replication, removal of RNA primer"/>
    <property type="evidence" value="ECO:0007669"/>
    <property type="project" value="TreeGrafter"/>
</dbReference>
<keyword evidence="11" id="KW-0460">Magnesium</keyword>
<dbReference type="STRING" id="1280837.A0A316VBZ3"/>
<dbReference type="GO" id="GO:0004523">
    <property type="term" value="F:RNA-DNA hybrid ribonuclease activity"/>
    <property type="evidence" value="ECO:0007669"/>
    <property type="project" value="UniProtKB-EC"/>
</dbReference>
<keyword evidence="8" id="KW-0479">Metal-binding</keyword>
<dbReference type="GO" id="GO:0003676">
    <property type="term" value="F:nucleic acid binding"/>
    <property type="evidence" value="ECO:0007669"/>
    <property type="project" value="InterPro"/>
</dbReference>
<proteinExistence type="inferred from homology"/>
<evidence type="ECO:0000256" key="1">
    <source>
        <dbReference type="ARBA" id="ARBA00000077"/>
    </source>
</evidence>
<reference evidence="14 15" key="1">
    <citation type="journal article" date="2018" name="Mol. Biol. Evol.">
        <title>Broad Genomic Sampling Reveals a Smut Pathogenic Ancestry of the Fungal Clade Ustilaginomycotina.</title>
        <authorList>
            <person name="Kijpornyongpan T."/>
            <person name="Mondo S.J."/>
            <person name="Barry K."/>
            <person name="Sandor L."/>
            <person name="Lee J."/>
            <person name="Lipzen A."/>
            <person name="Pangilinan J."/>
            <person name="LaButti K."/>
            <person name="Hainaut M."/>
            <person name="Henrissat B."/>
            <person name="Grigoriev I.V."/>
            <person name="Spatafora J.W."/>
            <person name="Aime M.C."/>
        </authorList>
    </citation>
    <scope>NUCLEOTIDE SEQUENCE [LARGE SCALE GENOMIC DNA]</scope>
    <source>
        <strain evidence="14 15">MCA 3882</strain>
    </source>
</reference>
<dbReference type="EC" id="3.1.26.4" evidence="5"/>
<dbReference type="RefSeq" id="XP_025353377.1">
    <property type="nucleotide sequence ID" value="XM_025501135.1"/>
</dbReference>
<keyword evidence="7" id="KW-0540">Nuclease</keyword>
<dbReference type="Proteomes" id="UP000245771">
    <property type="component" value="Unassembled WGS sequence"/>
</dbReference>
<evidence type="ECO:0000256" key="5">
    <source>
        <dbReference type="ARBA" id="ARBA00012180"/>
    </source>
</evidence>
<dbReference type="AlphaFoldDB" id="A0A316VBZ3"/>
<evidence type="ECO:0000313" key="15">
    <source>
        <dbReference type="Proteomes" id="UP000245771"/>
    </source>
</evidence>
<dbReference type="InParanoid" id="A0A316VBZ3"/>
<comment type="similarity">
    <text evidence="4">Belongs to the RNase H family.</text>
</comment>
<dbReference type="InterPro" id="IPR012337">
    <property type="entry name" value="RNaseH-like_sf"/>
</dbReference>
<dbReference type="PANTHER" id="PTHR10642:SF26">
    <property type="entry name" value="RIBONUCLEASE H1"/>
    <property type="match status" value="1"/>
</dbReference>
<dbReference type="InterPro" id="IPR036397">
    <property type="entry name" value="RNaseH_sf"/>
</dbReference>
<sequence length="590" mass="66241">MKKKAGFYAVRVGRKTGVYDNWEECQMLVDGFSGAKFKKFETKEEADAFVTGKDQDEDAIQQPKVFESIKAALSARQDENHHKNGQSTSKEVLPSVSLSDHEIEVVITVLKHHGFKEVWVWETSMDGFKSEYETCTIHGAEEPKQRAGLTAILRALESCPNKEARLCFDRSNGMRPLEDWQKALMKNKLRGDDPIFKQHKDLIEESSLSQGSSSNRGGGGIWLSKRNIFGLERFFKRIKESSQDQESMAKGPKAGFYAVRTGRKPGIYPTWAECEDQVKGFKDAKFKKFETKEEALAFMGGDNGASSSSSKSGNIPNIPSTSKASNSALSELSFAYVDTSTGEVVSRSDPSNGAPSSKRRSSEHHESSTKKPRLSYPKSNMPDPITPEGVRVIEVYTDGAASANGKGARAKAGWGVYFPEYDHLSESRRLDGSEQTNNRGELMAIIRAIQLNPDPKAQLRIFTDSQYSINCLTDWQFKWRRNNWKRGKDEDVKNKDLIRLCEFEIRKCAHRPIIVHVKGHSSNKGNREADRLAVLGAAMPSIPQDEWKNYEPPPSDDEDSSRERERAVQFWQNAGFSKVDALKRAGKEED</sequence>
<comment type="function">
    <text evidence="3">Endonuclease that specifically degrades the RNA of RNA-DNA hybrids.</text>
</comment>
<dbReference type="InterPro" id="IPR011320">
    <property type="entry name" value="RNase_H1_N"/>
</dbReference>
<dbReference type="SUPFAM" id="SSF55658">
    <property type="entry name" value="L9 N-domain-like"/>
    <property type="match status" value="2"/>
</dbReference>
<keyword evidence="15" id="KW-1185">Reference proteome</keyword>
<comment type="cofactor">
    <cofactor evidence="2">
        <name>Mg(2+)</name>
        <dbReference type="ChEBI" id="CHEBI:18420"/>
    </cofactor>
</comment>
<organism evidence="14 15">
    <name type="scientific">Meira miltonrushii</name>
    <dbReference type="NCBI Taxonomy" id="1280837"/>
    <lineage>
        <taxon>Eukaryota</taxon>
        <taxon>Fungi</taxon>
        <taxon>Dikarya</taxon>
        <taxon>Basidiomycota</taxon>
        <taxon>Ustilaginomycotina</taxon>
        <taxon>Exobasidiomycetes</taxon>
        <taxon>Exobasidiales</taxon>
        <taxon>Brachybasidiaceae</taxon>
        <taxon>Meira</taxon>
    </lineage>
</organism>
<keyword evidence="9" id="KW-0255">Endonuclease</keyword>
<keyword evidence="10" id="KW-0378">Hydrolase</keyword>
<dbReference type="FunFam" id="3.40.970.10:FF:000001">
    <property type="entry name" value="Ribonuclease H1"/>
    <property type="match status" value="1"/>
</dbReference>
<name>A0A316VBZ3_9BASI</name>
<dbReference type="SUPFAM" id="SSF53098">
    <property type="entry name" value="Ribonuclease H-like"/>
    <property type="match status" value="1"/>
</dbReference>
<dbReference type="InterPro" id="IPR037056">
    <property type="entry name" value="RNase_H1_N_sf"/>
</dbReference>
<dbReference type="FunFam" id="3.40.970.10:FF:000002">
    <property type="entry name" value="Ribonuclease H"/>
    <property type="match status" value="1"/>
</dbReference>
<evidence type="ECO:0000256" key="2">
    <source>
        <dbReference type="ARBA" id="ARBA00001946"/>
    </source>
</evidence>
<evidence type="ECO:0000256" key="12">
    <source>
        <dbReference type="SAM" id="MobiDB-lite"/>
    </source>
</evidence>
<evidence type="ECO:0000256" key="3">
    <source>
        <dbReference type="ARBA" id="ARBA00004065"/>
    </source>
</evidence>
<evidence type="ECO:0000256" key="10">
    <source>
        <dbReference type="ARBA" id="ARBA00022801"/>
    </source>
</evidence>
<feature type="region of interest" description="Disordered" evidence="12">
    <location>
        <begin position="341"/>
        <end position="386"/>
    </location>
</feature>
<evidence type="ECO:0000256" key="6">
    <source>
        <dbReference type="ARBA" id="ARBA00017721"/>
    </source>
</evidence>
<dbReference type="Gene3D" id="3.30.420.10">
    <property type="entry name" value="Ribonuclease H-like superfamily/Ribonuclease H"/>
    <property type="match status" value="1"/>
</dbReference>
<dbReference type="InterPro" id="IPR050092">
    <property type="entry name" value="RNase_H"/>
</dbReference>
<comment type="catalytic activity">
    <reaction evidence="1">
        <text>Endonucleolytic cleavage to 5'-phosphomonoester.</text>
        <dbReference type="EC" id="3.1.26.4"/>
    </reaction>
</comment>
<dbReference type="PROSITE" id="PS50879">
    <property type="entry name" value="RNASE_H_1"/>
    <property type="match status" value="1"/>
</dbReference>
<feature type="region of interest" description="Disordered" evidence="12">
    <location>
        <begin position="300"/>
        <end position="323"/>
    </location>
</feature>
<evidence type="ECO:0000256" key="4">
    <source>
        <dbReference type="ARBA" id="ARBA00005300"/>
    </source>
</evidence>
<dbReference type="InterPro" id="IPR009027">
    <property type="entry name" value="Ribosomal_bL9/RNase_H1_N"/>
</dbReference>
<evidence type="ECO:0000256" key="9">
    <source>
        <dbReference type="ARBA" id="ARBA00022759"/>
    </source>
</evidence>
<dbReference type="GeneID" id="37022916"/>
<dbReference type="EMBL" id="KZ819605">
    <property type="protein sequence ID" value="PWN33075.1"/>
    <property type="molecule type" value="Genomic_DNA"/>
</dbReference>
<evidence type="ECO:0000259" key="13">
    <source>
        <dbReference type="PROSITE" id="PS50879"/>
    </source>
</evidence>
<protein>
    <recommendedName>
        <fullName evidence="6">Ribonuclease H</fullName>
        <ecNumber evidence="5">3.1.26.4</ecNumber>
    </recommendedName>
</protein>
<evidence type="ECO:0000313" key="14">
    <source>
        <dbReference type="EMBL" id="PWN33075.1"/>
    </source>
</evidence>
<dbReference type="CDD" id="cd09280">
    <property type="entry name" value="RNase_HI_eukaryote_like"/>
    <property type="match status" value="1"/>
</dbReference>
<dbReference type="Pfam" id="PF00075">
    <property type="entry name" value="RNase_H"/>
    <property type="match status" value="1"/>
</dbReference>
<dbReference type="Gene3D" id="3.40.970.10">
    <property type="entry name" value="Ribonuclease H1, N-terminal domain"/>
    <property type="match status" value="2"/>
</dbReference>
<evidence type="ECO:0000256" key="11">
    <source>
        <dbReference type="ARBA" id="ARBA00022842"/>
    </source>
</evidence>
<gene>
    <name evidence="14" type="ORF">FA14DRAFT_181739</name>
</gene>
<accession>A0A316VBZ3</accession>
<dbReference type="OrthoDB" id="245563at2759"/>
<dbReference type="FunCoup" id="A0A316VBZ3">
    <property type="interactions" value="56"/>
</dbReference>
<dbReference type="PANTHER" id="PTHR10642">
    <property type="entry name" value="RIBONUCLEASE H1"/>
    <property type="match status" value="1"/>
</dbReference>
<feature type="compositionally biased region" description="Polar residues" evidence="12">
    <location>
        <begin position="313"/>
        <end position="323"/>
    </location>
</feature>
<dbReference type="GO" id="GO:0046872">
    <property type="term" value="F:metal ion binding"/>
    <property type="evidence" value="ECO:0007669"/>
    <property type="project" value="UniProtKB-KW"/>
</dbReference>
<feature type="domain" description="RNase H type-1" evidence="13">
    <location>
        <begin position="389"/>
        <end position="538"/>
    </location>
</feature>
<feature type="compositionally biased region" description="Polar residues" evidence="12">
    <location>
        <begin position="341"/>
        <end position="355"/>
    </location>
</feature>
<feature type="region of interest" description="Disordered" evidence="12">
    <location>
        <begin position="543"/>
        <end position="567"/>
    </location>
</feature>
<evidence type="ECO:0000256" key="7">
    <source>
        <dbReference type="ARBA" id="ARBA00022722"/>
    </source>
</evidence>
<evidence type="ECO:0000256" key="8">
    <source>
        <dbReference type="ARBA" id="ARBA00022723"/>
    </source>
</evidence>
<dbReference type="Pfam" id="PF01693">
    <property type="entry name" value="Cauli_VI"/>
    <property type="match status" value="2"/>
</dbReference>
<dbReference type="InterPro" id="IPR002156">
    <property type="entry name" value="RNaseH_domain"/>
</dbReference>